<feature type="region of interest" description="Disordered" evidence="2">
    <location>
        <begin position="1"/>
        <end position="35"/>
    </location>
</feature>
<comment type="caution">
    <text evidence="4">The sequence shown here is derived from an EMBL/GenBank/DDBJ whole genome shotgun (WGS) entry which is preliminary data.</text>
</comment>
<evidence type="ECO:0000313" key="5">
    <source>
        <dbReference type="Proteomes" id="UP001501585"/>
    </source>
</evidence>
<evidence type="ECO:0000259" key="3">
    <source>
        <dbReference type="Pfam" id="PF00296"/>
    </source>
</evidence>
<gene>
    <name evidence="4" type="ORF">GCM10009799_11400</name>
</gene>
<dbReference type="SUPFAM" id="SSF51679">
    <property type="entry name" value="Bacterial luciferase-like"/>
    <property type="match status" value="1"/>
</dbReference>
<keyword evidence="1" id="KW-0560">Oxidoreductase</keyword>
<evidence type="ECO:0000313" key="4">
    <source>
        <dbReference type="EMBL" id="GAA1987518.1"/>
    </source>
</evidence>
<dbReference type="PANTHER" id="PTHR43244">
    <property type="match status" value="1"/>
</dbReference>
<dbReference type="InterPro" id="IPR011251">
    <property type="entry name" value="Luciferase-like_dom"/>
</dbReference>
<dbReference type="InterPro" id="IPR019922">
    <property type="entry name" value="Lucif-like_OxRdatse_MSMEG_4141"/>
</dbReference>
<evidence type="ECO:0000256" key="1">
    <source>
        <dbReference type="ARBA" id="ARBA00023002"/>
    </source>
</evidence>
<dbReference type="InterPro" id="IPR036661">
    <property type="entry name" value="Luciferase-like_sf"/>
</dbReference>
<keyword evidence="5" id="KW-1185">Reference proteome</keyword>
<dbReference type="EMBL" id="BAAAPC010000004">
    <property type="protein sequence ID" value="GAA1987518.1"/>
    <property type="molecule type" value="Genomic_DNA"/>
</dbReference>
<protein>
    <submittedName>
        <fullName evidence="4">LLM class F420-dependent oxidoreductase</fullName>
    </submittedName>
</protein>
<feature type="compositionally biased region" description="Polar residues" evidence="2">
    <location>
        <begin position="1"/>
        <end position="14"/>
    </location>
</feature>
<dbReference type="InterPro" id="IPR050564">
    <property type="entry name" value="F420-G6PD/mer"/>
</dbReference>
<organism evidence="4 5">
    <name type="scientific">Nocardiopsis rhodophaea</name>
    <dbReference type="NCBI Taxonomy" id="280238"/>
    <lineage>
        <taxon>Bacteria</taxon>
        <taxon>Bacillati</taxon>
        <taxon>Actinomycetota</taxon>
        <taxon>Actinomycetes</taxon>
        <taxon>Streptosporangiales</taxon>
        <taxon>Nocardiopsidaceae</taxon>
        <taxon>Nocardiopsis</taxon>
    </lineage>
</organism>
<feature type="domain" description="Luciferase-like" evidence="3">
    <location>
        <begin position="53"/>
        <end position="307"/>
    </location>
</feature>
<dbReference type="RefSeq" id="WP_344099812.1">
    <property type="nucleotide sequence ID" value="NZ_BAAAPC010000004.1"/>
</dbReference>
<proteinExistence type="predicted"/>
<dbReference type="Pfam" id="PF00296">
    <property type="entry name" value="Bac_luciferase"/>
    <property type="match status" value="1"/>
</dbReference>
<name>A0ABN2SJ06_9ACTN</name>
<reference evidence="4 5" key="1">
    <citation type="journal article" date="2019" name="Int. J. Syst. Evol. Microbiol.">
        <title>The Global Catalogue of Microorganisms (GCM) 10K type strain sequencing project: providing services to taxonomists for standard genome sequencing and annotation.</title>
        <authorList>
            <consortium name="The Broad Institute Genomics Platform"/>
            <consortium name="The Broad Institute Genome Sequencing Center for Infectious Disease"/>
            <person name="Wu L."/>
            <person name="Ma J."/>
        </authorList>
    </citation>
    <scope>NUCLEOTIDE SEQUENCE [LARGE SCALE GENOMIC DNA]</scope>
    <source>
        <strain evidence="4 5">JCM 15313</strain>
    </source>
</reference>
<dbReference type="Proteomes" id="UP001501585">
    <property type="component" value="Unassembled WGS sequence"/>
</dbReference>
<sequence length="341" mass="35965">MSDQQDQADTRQSGESSERAPSPVSPAPRPRRADTADLKRRLGPTGVWLGYTLAAAPADTVRQAAQDLDRLGYGALWFGGDGPGSKEAISQAAILLSATQRTVVATGIASIWSRDALAAATAATSLAEAWPDRFLLGLGVSHAKLVAARGSEYRKPLTAMRSYLDAMDAVDFPSEPRPAPAPRVLAALRPKMVGLARDRADGAHTYFTTPAHTARVRATLGTAPLLAPEQAVVLDTDPRRARATARDHMARYLALPNYVNNLRELGWDDADFADGGSDALVDAIVPWGGPGTIAERLREHRDAGADHVAVQPLAATLTAQVAALRELAPALLGEAPRGAGT</sequence>
<dbReference type="Gene3D" id="3.20.20.30">
    <property type="entry name" value="Luciferase-like domain"/>
    <property type="match status" value="1"/>
</dbReference>
<accession>A0ABN2SJ06</accession>
<evidence type="ECO:0000256" key="2">
    <source>
        <dbReference type="SAM" id="MobiDB-lite"/>
    </source>
</evidence>
<dbReference type="NCBIfam" id="TIGR03620">
    <property type="entry name" value="F420_MSMEG_4141"/>
    <property type="match status" value="1"/>
</dbReference>
<dbReference type="PANTHER" id="PTHR43244:SF1">
    <property type="entry name" value="5,10-METHYLENETETRAHYDROMETHANOPTERIN REDUCTASE"/>
    <property type="match status" value="1"/>
</dbReference>